<dbReference type="Proteomes" id="UP001060085">
    <property type="component" value="Linkage Group LG07"/>
</dbReference>
<organism evidence="1 2">
    <name type="scientific">Catharanthus roseus</name>
    <name type="common">Madagascar periwinkle</name>
    <name type="synonym">Vinca rosea</name>
    <dbReference type="NCBI Taxonomy" id="4058"/>
    <lineage>
        <taxon>Eukaryota</taxon>
        <taxon>Viridiplantae</taxon>
        <taxon>Streptophyta</taxon>
        <taxon>Embryophyta</taxon>
        <taxon>Tracheophyta</taxon>
        <taxon>Spermatophyta</taxon>
        <taxon>Magnoliopsida</taxon>
        <taxon>eudicotyledons</taxon>
        <taxon>Gunneridae</taxon>
        <taxon>Pentapetalae</taxon>
        <taxon>asterids</taxon>
        <taxon>lamiids</taxon>
        <taxon>Gentianales</taxon>
        <taxon>Apocynaceae</taxon>
        <taxon>Rauvolfioideae</taxon>
        <taxon>Vinceae</taxon>
        <taxon>Catharanthinae</taxon>
        <taxon>Catharanthus</taxon>
    </lineage>
</organism>
<reference evidence="2" key="1">
    <citation type="journal article" date="2023" name="Nat. Plants">
        <title>Single-cell RNA sequencing provides a high-resolution roadmap for understanding the multicellular compartmentation of specialized metabolism.</title>
        <authorList>
            <person name="Sun S."/>
            <person name="Shen X."/>
            <person name="Li Y."/>
            <person name="Li Y."/>
            <person name="Wang S."/>
            <person name="Li R."/>
            <person name="Zhang H."/>
            <person name="Shen G."/>
            <person name="Guo B."/>
            <person name="Wei J."/>
            <person name="Xu J."/>
            <person name="St-Pierre B."/>
            <person name="Chen S."/>
            <person name="Sun C."/>
        </authorList>
    </citation>
    <scope>NUCLEOTIDE SEQUENCE [LARGE SCALE GENOMIC DNA]</scope>
</reference>
<sequence>MEATTSIESEESISLQIYDHNNNNNNNGGGRMSTGGAESGGPSPTTIFEPRSYVETKNNSTCNSVHLGNRQSLRAPEKKLTLFALRLAVLEKAATGLGTLGFIWATVVLLGGFAITLDKTDFWFITTILLIEGTRIFSRSHELEWQHQATWSITDVSINSFRAIRTSSHFLIKSLKSIFSPVFKNGSTRNREISSESTNQENRKKNWNNQEEKIPTRTWNTCEVPLIPYAKWVFISRNISKILYWLQLVSASACVVLSSIKLIRQNFGEISKGETDKRNRKSALIIFYSLALSEALLFLLEKAYWEWNVMFRKILDQVNRECELGGYGMISIRRFFYDAYSKCVYGSIFDGLKMDMVSFAMDLLASNSPDEQLMGAHILKKFSSSKRFSEDTLQKIGINICVMERLIEMLNWKDPQEEEIRKCAAEIVCQIAGKKQNSLRVAAISGSMESISSLLHISRGIGGAADEIPEKGIVFDYENYGFWTFNHLGLTILKKLARDHNNCGKIGNTRGLLPKIIDCTNAGNRILMHETPSSSQILTIKRSLQVVKMLASTTGATGKQLRKEISEIVFTISNIRDILRYGVKHPMLQKLGIEILKNLALEEDARERIGETGGLVKELFNIFFNEKTMGDVKIAGGEALAMLAFESKRNCFQILRLGFTQKLVDALEDPLLRVNSARILRNLCAYSEEECCFEQLKCLTTAGPTVLNAIMSEEIKLQEVMIGLAAKVFKLMTCLESTLMFKRSGIQQLELANKLIQILRTYQYPSIKVPRMRRFVLELSIWMMKDKKSNIEIFKNLGMVLELESMMETVSDIESFNIFSGPVGLSRHSTTIHSLIQTAMKLLADDA</sequence>
<proteinExistence type="predicted"/>
<keyword evidence="2" id="KW-1185">Reference proteome</keyword>
<evidence type="ECO:0000313" key="1">
    <source>
        <dbReference type="EMBL" id="KAI5654249.1"/>
    </source>
</evidence>
<comment type="caution">
    <text evidence="1">The sequence shown here is derived from an EMBL/GenBank/DDBJ whole genome shotgun (WGS) entry which is preliminary data.</text>
</comment>
<accession>A0ACC0A0E8</accession>
<protein>
    <submittedName>
        <fullName evidence="1">Uncharacterized protein</fullName>
    </submittedName>
</protein>
<evidence type="ECO:0000313" key="2">
    <source>
        <dbReference type="Proteomes" id="UP001060085"/>
    </source>
</evidence>
<gene>
    <name evidence="1" type="ORF">M9H77_31436</name>
</gene>
<name>A0ACC0A0E8_CATRO</name>
<dbReference type="EMBL" id="CM044707">
    <property type="protein sequence ID" value="KAI5654249.1"/>
    <property type="molecule type" value="Genomic_DNA"/>
</dbReference>